<comment type="caution">
    <text evidence="3">The sequence shown here is derived from an EMBL/GenBank/DDBJ whole genome shotgun (WGS) entry which is preliminary data.</text>
</comment>
<accession>A0A9P1IVA1</accession>
<dbReference type="EMBL" id="CANHGI010000005">
    <property type="protein sequence ID" value="CAI5450832.1"/>
    <property type="molecule type" value="Genomic_DNA"/>
</dbReference>
<keyword evidence="4" id="KW-1185">Reference proteome</keyword>
<keyword evidence="2" id="KW-0812">Transmembrane</keyword>
<dbReference type="Proteomes" id="UP001152747">
    <property type="component" value="Unassembled WGS sequence"/>
</dbReference>
<protein>
    <submittedName>
        <fullName evidence="3">Uncharacterized protein</fullName>
    </submittedName>
</protein>
<dbReference type="AlphaFoldDB" id="A0A9P1IVA1"/>
<reference evidence="3" key="1">
    <citation type="submission" date="2022-11" db="EMBL/GenBank/DDBJ databases">
        <authorList>
            <person name="Kikuchi T."/>
        </authorList>
    </citation>
    <scope>NUCLEOTIDE SEQUENCE</scope>
    <source>
        <strain evidence="3">PS1010</strain>
    </source>
</reference>
<feature type="region of interest" description="Disordered" evidence="1">
    <location>
        <begin position="1"/>
        <end position="22"/>
    </location>
</feature>
<name>A0A9P1IVA1_9PELO</name>
<gene>
    <name evidence="3" type="ORF">CAMP_LOCUS13469</name>
</gene>
<organism evidence="3 4">
    <name type="scientific">Caenorhabditis angaria</name>
    <dbReference type="NCBI Taxonomy" id="860376"/>
    <lineage>
        <taxon>Eukaryota</taxon>
        <taxon>Metazoa</taxon>
        <taxon>Ecdysozoa</taxon>
        <taxon>Nematoda</taxon>
        <taxon>Chromadorea</taxon>
        <taxon>Rhabditida</taxon>
        <taxon>Rhabditina</taxon>
        <taxon>Rhabditomorpha</taxon>
        <taxon>Rhabditoidea</taxon>
        <taxon>Rhabditidae</taxon>
        <taxon>Peloderinae</taxon>
        <taxon>Caenorhabditis</taxon>
    </lineage>
</organism>
<keyword evidence="2" id="KW-0472">Membrane</keyword>
<proteinExistence type="predicted"/>
<feature type="compositionally biased region" description="Polar residues" evidence="1">
    <location>
        <begin position="11"/>
        <end position="22"/>
    </location>
</feature>
<evidence type="ECO:0000256" key="2">
    <source>
        <dbReference type="SAM" id="Phobius"/>
    </source>
</evidence>
<keyword evidence="2" id="KW-1133">Transmembrane helix</keyword>
<evidence type="ECO:0000313" key="3">
    <source>
        <dbReference type="EMBL" id="CAI5450832.1"/>
    </source>
</evidence>
<evidence type="ECO:0000313" key="4">
    <source>
        <dbReference type="Proteomes" id="UP001152747"/>
    </source>
</evidence>
<sequence length="158" mass="18231">MHNSKEELDQYYNSTPKHSRLPSRSIQFPHQTIYTIERSDSRIPENVSSSSVIHRSVKVAFLLLVLTVLLVSGSVIVAKWLLNENFNKFDNDYAPQKSGQHQSVIIHANQKNMLSDAQSRQHSMEIWTQKTSKAASWRGKQDNPQHLRNFQLLICNFV</sequence>
<evidence type="ECO:0000256" key="1">
    <source>
        <dbReference type="SAM" id="MobiDB-lite"/>
    </source>
</evidence>
<feature type="transmembrane region" description="Helical" evidence="2">
    <location>
        <begin position="59"/>
        <end position="82"/>
    </location>
</feature>